<feature type="domain" description="Zinc finger DksA/TraR C4-type" evidence="5">
    <location>
        <begin position="77"/>
        <end position="111"/>
    </location>
</feature>
<keyword evidence="2" id="KW-0863">Zinc-finger</keyword>
<keyword evidence="1" id="KW-0479">Metal-binding</keyword>
<dbReference type="SUPFAM" id="SSF57716">
    <property type="entry name" value="Glucocorticoid receptor-like (DNA-binding domain)"/>
    <property type="match status" value="1"/>
</dbReference>
<dbReference type="Proteomes" id="UP000676194">
    <property type="component" value="Chromosome"/>
</dbReference>
<keyword evidence="3" id="KW-0862">Zinc</keyword>
<dbReference type="AlphaFoldDB" id="A0A8E6B2W1"/>
<proteinExistence type="predicted"/>
<evidence type="ECO:0000259" key="6">
    <source>
        <dbReference type="Pfam" id="PF21173"/>
    </source>
</evidence>
<evidence type="ECO:0000256" key="4">
    <source>
        <dbReference type="PROSITE-ProRule" id="PRU00510"/>
    </source>
</evidence>
<evidence type="ECO:0000313" key="7">
    <source>
        <dbReference type="EMBL" id="QVL30419.1"/>
    </source>
</evidence>
<dbReference type="KEGG" id="tsph:KIH39_16350"/>
<dbReference type="PROSITE" id="PS51128">
    <property type="entry name" value="ZF_DKSA_2"/>
    <property type="match status" value="1"/>
</dbReference>
<protein>
    <submittedName>
        <fullName evidence="7">TraR/DksA C4-type zinc finger protein</fullName>
    </submittedName>
</protein>
<sequence length="151" mass="17354">MARRDALLRLHKTLTQRRVELQRRMGMELEDLAKQSTGDTADIAFDTSGEEISSQLAEIESRELVQIDRALKRLKNGTYGLCEICNKRIPVARLDALPYSTVCIGCQRDLEDDPSMIEDRTNLDWERVNDHDPYSSDRKVNLSDLELDMAR</sequence>
<dbReference type="InterPro" id="IPR020458">
    <property type="entry name" value="Znf_DskA_TraR_CS"/>
</dbReference>
<feature type="zinc finger region" description="dksA C4-type" evidence="4">
    <location>
        <begin position="82"/>
        <end position="106"/>
    </location>
</feature>
<feature type="domain" description="DnaK suppressor protein-like N-terminal" evidence="6">
    <location>
        <begin position="12"/>
        <end position="74"/>
    </location>
</feature>
<reference evidence="7" key="1">
    <citation type="submission" date="2021-05" db="EMBL/GenBank/DDBJ databases">
        <title>Complete genome sequence of the cellulolytic planctomycete Telmatocola sphagniphila SP2T and characterization of the first cellulase from planctomycetes.</title>
        <authorList>
            <person name="Rakitin A.L."/>
            <person name="Beletsky A.V."/>
            <person name="Naumoff D.G."/>
            <person name="Kulichevskaya I.S."/>
            <person name="Mardanov A.V."/>
            <person name="Ravin N.V."/>
            <person name="Dedysh S.N."/>
        </authorList>
    </citation>
    <scope>NUCLEOTIDE SEQUENCE</scope>
    <source>
        <strain evidence="7">SP2T</strain>
    </source>
</reference>
<dbReference type="InterPro" id="IPR000962">
    <property type="entry name" value="Znf_DskA_TraR"/>
</dbReference>
<evidence type="ECO:0000256" key="1">
    <source>
        <dbReference type="ARBA" id="ARBA00022723"/>
    </source>
</evidence>
<evidence type="ECO:0000259" key="5">
    <source>
        <dbReference type="Pfam" id="PF01258"/>
    </source>
</evidence>
<dbReference type="InterPro" id="IPR048487">
    <property type="entry name" value="DksA-like_N"/>
</dbReference>
<dbReference type="Pfam" id="PF01258">
    <property type="entry name" value="zf-dskA_traR"/>
    <property type="match status" value="1"/>
</dbReference>
<dbReference type="RefSeq" id="WP_213494290.1">
    <property type="nucleotide sequence ID" value="NZ_CP074694.1"/>
</dbReference>
<keyword evidence="8" id="KW-1185">Reference proteome</keyword>
<evidence type="ECO:0000313" key="8">
    <source>
        <dbReference type="Proteomes" id="UP000676194"/>
    </source>
</evidence>
<evidence type="ECO:0000256" key="2">
    <source>
        <dbReference type="ARBA" id="ARBA00022771"/>
    </source>
</evidence>
<dbReference type="EMBL" id="CP074694">
    <property type="protein sequence ID" value="QVL30419.1"/>
    <property type="molecule type" value="Genomic_DNA"/>
</dbReference>
<dbReference type="InterPro" id="IPR037187">
    <property type="entry name" value="DnaK_N"/>
</dbReference>
<dbReference type="PANTHER" id="PTHR33823:SF4">
    <property type="entry name" value="GENERAL STRESS PROTEIN 16O"/>
    <property type="match status" value="1"/>
</dbReference>
<accession>A0A8E6B2W1</accession>
<dbReference type="Gene3D" id="1.20.120.910">
    <property type="entry name" value="DksA, coiled-coil domain"/>
    <property type="match status" value="1"/>
</dbReference>
<dbReference type="Pfam" id="PF21173">
    <property type="entry name" value="DksA-like_N"/>
    <property type="match status" value="1"/>
</dbReference>
<evidence type="ECO:0000256" key="3">
    <source>
        <dbReference type="ARBA" id="ARBA00022833"/>
    </source>
</evidence>
<dbReference type="PANTHER" id="PTHR33823">
    <property type="entry name" value="RNA POLYMERASE-BINDING TRANSCRIPTION FACTOR DKSA-RELATED"/>
    <property type="match status" value="1"/>
</dbReference>
<dbReference type="PROSITE" id="PS01102">
    <property type="entry name" value="ZF_DKSA_1"/>
    <property type="match status" value="1"/>
</dbReference>
<gene>
    <name evidence="7" type="ORF">KIH39_16350</name>
</gene>
<organism evidence="7 8">
    <name type="scientific">Telmatocola sphagniphila</name>
    <dbReference type="NCBI Taxonomy" id="1123043"/>
    <lineage>
        <taxon>Bacteria</taxon>
        <taxon>Pseudomonadati</taxon>
        <taxon>Planctomycetota</taxon>
        <taxon>Planctomycetia</taxon>
        <taxon>Gemmatales</taxon>
        <taxon>Gemmataceae</taxon>
    </lineage>
</organism>
<dbReference type="SUPFAM" id="SSF109635">
    <property type="entry name" value="DnaK suppressor protein DksA, alpha-hairpin domain"/>
    <property type="match status" value="1"/>
</dbReference>
<name>A0A8E6B2W1_9BACT</name>
<dbReference type="GO" id="GO:0008270">
    <property type="term" value="F:zinc ion binding"/>
    <property type="evidence" value="ECO:0007669"/>
    <property type="project" value="UniProtKB-KW"/>
</dbReference>